<dbReference type="Gene3D" id="4.10.60.10">
    <property type="entry name" value="Zinc finger, CCHC-type"/>
    <property type="match status" value="1"/>
</dbReference>
<comment type="caution">
    <text evidence="5">The sequence shown here is derived from an EMBL/GenBank/DDBJ whole genome shotgun (WGS) entry which is preliminary data.</text>
</comment>
<evidence type="ECO:0000256" key="3">
    <source>
        <dbReference type="SAM" id="MobiDB-lite"/>
    </source>
</evidence>
<dbReference type="GO" id="GO:0003676">
    <property type="term" value="F:nucleic acid binding"/>
    <property type="evidence" value="ECO:0007669"/>
    <property type="project" value="InterPro"/>
</dbReference>
<proteinExistence type="predicted"/>
<sequence>MRLWELKTWSLRSRVLPKLSITKMLKRDQALGERHKLWYKSQINKFSKHNVYSTQKILSMVSVSVKKLHGYGHLEEIVLRRVDRQVYKFKEGNFFDRHLNDIKDMLLLSIQHKLFQLDDSDIVDLIMALRYNMEMSMRKLTATDQKRLEFVVKLIDKQMRERRIIRNLERLVGAHELEMDYRLMTLKLLPHICKTLSNIDADMQGGNFGKENIKIEAQPEITQNISSFKLPMLKTGDYDLWSMRMEQYLTHTNYSLWEVIINGDSPIPESPAIGTVVPLKTKAQKLAKKNKLKAKSTLLLAIPDEHLLKFHLIKDAKSLWEAIKIRFGGNKESKKMHKTILKQQYKNFVASRSEGLDKTYDKFQKLITQLELNETLSMDDLYNNLKVYQAEIKGKSSSSSNSHNVAFVSFENTSSINETFNAAHDILIADNEDLEQIDTDDLEEMDLKWQVAMITMRGNRSGDNEKRIVPVETPACALVVQDGLGSYDWSYQAKEGPTYLALMAHSSDSTNSSNFENETIFEESVAFLKYDLQVRDISVKDLKNQLEEAIKERDDLKEKLTKFEESSKNLTKLINSQVSANDKTGLGYNSQLSENEMSKCKIFKAASDSSVNKQVEGMARHKEMYIISSHTKKIFANMRRIGAGRRVKPPIEKDSLGAQEDGRTNDDEMFRVDDLAREEVVMDTTTGEHEEKIIEDVSTAEPITTAGEVVTTTFKDSTAPTTYVTKDEITMAQALAALKSIKPKVAVQEQEMSTTIPVAATTVTTTILTLRAKGIVFYEQKQSQIPTVSTSKDKGKAKKIKPEVPIKKKDQIRIDEEYARKIKAEEQEAARLSRAQQDEEANKSWDNIQAMMDANRLLAERIQAIEREELSEVQKARLEMRKVNDFIAMDSEAQESNTKRTTKHLESKISKKQKVDKNVELVIDDSEELKKCMEIVFGDGDEVIQNGNSLKRTRRDHDRRVIILPPTTVDEHIAIQRESKVRTTLLQSIFDDHVADLHYMDDARDIWNAVKARFGGNAKSKKIRKYMLKQEFLEFRIGEAEGLHEGCDMMQKILSQLNQLKAKPEDEDINLKFLRALPSSWSQVALTLKTKGGLELLSFDDLYYKLKTLEVDVKGYITFSSSQSAGPSHSAFASTISASKKMSYGDSLEQQLAYEDFKHIKKLDLEEMDLKWKMAMLFVRVHKFEQKAGRKINFDKKESARFNKKKVRCYKCQKRGHFAKECRAKGGNDKQRYSSFKIKKIGKKKEDSKALIIVDTLVDWTDHDGESDGVIAFKEFGMIAGSDTKDAIEEGAAKIYNLITGADTEEASTGGDADEFALIGVTSEENELGWDDSAFSVFTTNSKDVEGRPLFNRFSKADSIKAMPLPLSGDYTSLSNHIDLDESQMSYGTKSSTFSDSKSVSNDFVSCDNSNKSLEVNTNDFASSDSSVKSSKPKPNYSTSCASTSSVSTSENEAEIESNVGTPIQEPIIVHDLPSFSCNSSDKNENTSRTSCNKNGYFNRKAGHFRKNASSR</sequence>
<dbReference type="EMBL" id="BKCJ010000610">
    <property type="protein sequence ID" value="GEU34716.1"/>
    <property type="molecule type" value="Genomic_DNA"/>
</dbReference>
<dbReference type="PANTHER" id="PTHR35317:SF31">
    <property type="entry name" value="DUF4219 DOMAIN-CONTAINING PROTEIN"/>
    <property type="match status" value="1"/>
</dbReference>
<dbReference type="PANTHER" id="PTHR35317">
    <property type="entry name" value="OS04G0629600 PROTEIN"/>
    <property type="match status" value="1"/>
</dbReference>
<evidence type="ECO:0000256" key="1">
    <source>
        <dbReference type="PROSITE-ProRule" id="PRU00047"/>
    </source>
</evidence>
<dbReference type="SUPFAM" id="SSF57756">
    <property type="entry name" value="Retrovirus zinc finger-like domains"/>
    <property type="match status" value="1"/>
</dbReference>
<keyword evidence="1" id="KW-0863">Zinc-finger</keyword>
<evidence type="ECO:0000313" key="5">
    <source>
        <dbReference type="EMBL" id="GEU34716.1"/>
    </source>
</evidence>
<evidence type="ECO:0000256" key="2">
    <source>
        <dbReference type="SAM" id="Coils"/>
    </source>
</evidence>
<reference evidence="5" key="1">
    <citation type="journal article" date="2019" name="Sci. Rep.">
        <title>Draft genome of Tanacetum cinerariifolium, the natural source of mosquito coil.</title>
        <authorList>
            <person name="Yamashiro T."/>
            <person name="Shiraishi A."/>
            <person name="Satake H."/>
            <person name="Nakayama K."/>
        </authorList>
    </citation>
    <scope>NUCLEOTIDE SEQUENCE</scope>
</reference>
<feature type="compositionally biased region" description="Low complexity" evidence="3">
    <location>
        <begin position="1423"/>
        <end position="1450"/>
    </location>
</feature>
<dbReference type="Pfam" id="PF14223">
    <property type="entry name" value="Retrotran_gag_2"/>
    <property type="match status" value="2"/>
</dbReference>
<feature type="compositionally biased region" description="Basic residues" evidence="3">
    <location>
        <begin position="1501"/>
        <end position="1512"/>
    </location>
</feature>
<accession>A0A6L2JCT7</accession>
<feature type="coiled-coil region" evidence="2">
    <location>
        <begin position="815"/>
        <end position="868"/>
    </location>
</feature>
<dbReference type="InterPro" id="IPR001878">
    <property type="entry name" value="Znf_CCHC"/>
</dbReference>
<feature type="compositionally biased region" description="Polar residues" evidence="3">
    <location>
        <begin position="1476"/>
        <end position="1496"/>
    </location>
</feature>
<keyword evidence="2" id="KW-0175">Coiled coil</keyword>
<dbReference type="Pfam" id="PF00098">
    <property type="entry name" value="zf-CCHC"/>
    <property type="match status" value="1"/>
</dbReference>
<dbReference type="GO" id="GO:0008270">
    <property type="term" value="F:zinc ion binding"/>
    <property type="evidence" value="ECO:0007669"/>
    <property type="project" value="UniProtKB-KW"/>
</dbReference>
<gene>
    <name evidence="5" type="ORF">Tci_006694</name>
</gene>
<keyword evidence="1" id="KW-0479">Metal-binding</keyword>
<protein>
    <submittedName>
        <fullName evidence="5">Ribonuclease H-like domain-containing protein</fullName>
    </submittedName>
</protein>
<feature type="domain" description="CCHC-type" evidence="4">
    <location>
        <begin position="1208"/>
        <end position="1223"/>
    </location>
</feature>
<feature type="coiled-coil region" evidence="2">
    <location>
        <begin position="539"/>
        <end position="573"/>
    </location>
</feature>
<dbReference type="PROSITE" id="PS50158">
    <property type="entry name" value="ZF_CCHC"/>
    <property type="match status" value="1"/>
</dbReference>
<keyword evidence="1" id="KW-0862">Zinc</keyword>
<feature type="region of interest" description="Disordered" evidence="3">
    <location>
        <begin position="1416"/>
        <end position="1512"/>
    </location>
</feature>
<organism evidence="5">
    <name type="scientific">Tanacetum cinerariifolium</name>
    <name type="common">Dalmatian daisy</name>
    <name type="synonym">Chrysanthemum cinerariifolium</name>
    <dbReference type="NCBI Taxonomy" id="118510"/>
    <lineage>
        <taxon>Eukaryota</taxon>
        <taxon>Viridiplantae</taxon>
        <taxon>Streptophyta</taxon>
        <taxon>Embryophyta</taxon>
        <taxon>Tracheophyta</taxon>
        <taxon>Spermatophyta</taxon>
        <taxon>Magnoliopsida</taxon>
        <taxon>eudicotyledons</taxon>
        <taxon>Gunneridae</taxon>
        <taxon>Pentapetalae</taxon>
        <taxon>asterids</taxon>
        <taxon>campanulids</taxon>
        <taxon>Asterales</taxon>
        <taxon>Asteraceae</taxon>
        <taxon>Asteroideae</taxon>
        <taxon>Anthemideae</taxon>
        <taxon>Anthemidinae</taxon>
        <taxon>Tanacetum</taxon>
    </lineage>
</organism>
<dbReference type="SMART" id="SM00343">
    <property type="entry name" value="ZnF_C2HC"/>
    <property type="match status" value="1"/>
</dbReference>
<dbReference type="InterPro" id="IPR036875">
    <property type="entry name" value="Znf_CCHC_sf"/>
</dbReference>
<evidence type="ECO:0000259" key="4">
    <source>
        <dbReference type="PROSITE" id="PS50158"/>
    </source>
</evidence>
<name>A0A6L2JCT7_TANCI</name>